<reference evidence="2" key="1">
    <citation type="submission" date="2012-12" db="EMBL/GenBank/DDBJ databases">
        <title>Identification and characterization of a phenylalanine ammonia-lyase gene family in Isatis indigotica Fort.</title>
        <authorList>
            <person name="Liu Q."/>
            <person name="Chen J."/>
            <person name="Zhou X."/>
            <person name="Di P."/>
            <person name="Xiao Y."/>
            <person name="Xuan H."/>
            <person name="Zhang L."/>
            <person name="Chen W."/>
        </authorList>
    </citation>
    <scope>NUCLEOTIDE SEQUENCE</scope>
    <source>
        <tissue evidence="2">Salivary gland</tissue>
    </source>
</reference>
<dbReference type="AlphaFoldDB" id="A0A0K8R7M5"/>
<evidence type="ECO:0000256" key="1">
    <source>
        <dbReference type="SAM" id="SignalP"/>
    </source>
</evidence>
<protein>
    <submittedName>
        <fullName evidence="2">Putative mucin</fullName>
    </submittedName>
</protein>
<sequence>MPLALLLIVQLCTTILGSKTRNDFKTTVPINGTCNTTMLKVTEHFTALEYCLMKCNGSPKLEDSPDEKLCNLAPFGTEENVKFTGKCTYGTCRPPGKKEYPVCFGYETMDIKGEEVAIVCRDSCFNSDHQLSEINLPNGQKCVEPGSSFFWSIFKGPTVGMCVNGTCTETKPSEDTCVREVLPASSRINIDARCTLECENGTTKMLKNGTQCVFRSTVKRTWPWFWRWTRRVNEIGICSNGKCAQREHYKAPEHNSTKGCNATDSVIHPNLTVASDCRAGCSDGSVENRTDTILCLWQYIRGTYLDFFTIGSCLSGICERQENYAVVVER</sequence>
<dbReference type="Gene3D" id="2.30.130.100">
    <property type="match status" value="1"/>
</dbReference>
<name>A0A0K8R7M5_IXORI</name>
<proteinExistence type="evidence at transcript level"/>
<feature type="signal peptide" evidence="1">
    <location>
        <begin position="1"/>
        <end position="17"/>
    </location>
</feature>
<accession>A0A0K8R7M5</accession>
<feature type="chain" id="PRO_5005516151" evidence="1">
    <location>
        <begin position="18"/>
        <end position="330"/>
    </location>
</feature>
<keyword evidence="1" id="KW-0732">Signal</keyword>
<evidence type="ECO:0000313" key="2">
    <source>
        <dbReference type="EMBL" id="JAA66494.1"/>
    </source>
</evidence>
<organism evidence="2">
    <name type="scientific">Ixodes ricinus</name>
    <name type="common">Common tick</name>
    <name type="synonym">Acarus ricinus</name>
    <dbReference type="NCBI Taxonomy" id="34613"/>
    <lineage>
        <taxon>Eukaryota</taxon>
        <taxon>Metazoa</taxon>
        <taxon>Ecdysozoa</taxon>
        <taxon>Arthropoda</taxon>
        <taxon>Chelicerata</taxon>
        <taxon>Arachnida</taxon>
        <taxon>Acari</taxon>
        <taxon>Parasitiformes</taxon>
        <taxon>Ixodida</taxon>
        <taxon>Ixodoidea</taxon>
        <taxon>Ixodidae</taxon>
        <taxon>Ixodinae</taxon>
        <taxon>Ixodes</taxon>
    </lineage>
</organism>
<dbReference type="EMBL" id="GADI01007314">
    <property type="protein sequence ID" value="JAA66494.1"/>
    <property type="molecule type" value="mRNA"/>
</dbReference>